<dbReference type="Proteomes" id="UP000001235">
    <property type="component" value="Chromosome"/>
</dbReference>
<name>D9SIH6_GALCS</name>
<keyword evidence="2" id="KW-1185">Reference proteome</keyword>
<organism evidence="1 2">
    <name type="scientific">Gallionella capsiferriformans (strain ES-2)</name>
    <name type="common">Gallionella ferruginea capsiferriformans (strain ES-2)</name>
    <dbReference type="NCBI Taxonomy" id="395494"/>
    <lineage>
        <taxon>Bacteria</taxon>
        <taxon>Pseudomonadati</taxon>
        <taxon>Pseudomonadota</taxon>
        <taxon>Betaproteobacteria</taxon>
        <taxon>Nitrosomonadales</taxon>
        <taxon>Gallionellaceae</taxon>
        <taxon>Gallionella</taxon>
    </lineage>
</organism>
<protein>
    <submittedName>
        <fullName evidence="1">Uncharacterized protein</fullName>
    </submittedName>
</protein>
<evidence type="ECO:0000313" key="1">
    <source>
        <dbReference type="EMBL" id="ADL56139.1"/>
    </source>
</evidence>
<sequence length="34" mass="3709">MPEIKNYTFSSGRPAGVGLFLLSCAEIHCALRAR</sequence>
<evidence type="ECO:0000313" key="2">
    <source>
        <dbReference type="Proteomes" id="UP000001235"/>
    </source>
</evidence>
<accession>D9SIH6</accession>
<dbReference type="PROSITE" id="PS51257">
    <property type="entry name" value="PROKAR_LIPOPROTEIN"/>
    <property type="match status" value="1"/>
</dbReference>
<proteinExistence type="predicted"/>
<dbReference type="AlphaFoldDB" id="D9SIH6"/>
<reference evidence="1 2" key="1">
    <citation type="submission" date="2010-08" db="EMBL/GenBank/DDBJ databases">
        <title>Complete sequence of Gallionella capsiferriformans ES-2.</title>
        <authorList>
            <consortium name="US DOE Joint Genome Institute"/>
            <person name="Lucas S."/>
            <person name="Copeland A."/>
            <person name="Lapidus A."/>
            <person name="Cheng J.-F."/>
            <person name="Bruce D."/>
            <person name="Goodwin L."/>
            <person name="Pitluck S."/>
            <person name="Chertkov O."/>
            <person name="Davenport K.W."/>
            <person name="Detter J.C."/>
            <person name="Han C."/>
            <person name="Tapia R."/>
            <person name="Land M."/>
            <person name="Hauser L."/>
            <person name="Chang Y.-J."/>
            <person name="Jeffries C."/>
            <person name="Kyrpides N."/>
            <person name="Ivanova N."/>
            <person name="Mikhailova N."/>
            <person name="Shelobolina E.S."/>
            <person name="Picardal F."/>
            <person name="Roden E."/>
            <person name="Emerson D."/>
            <person name="Woyke T."/>
        </authorList>
    </citation>
    <scope>NUCLEOTIDE SEQUENCE [LARGE SCALE GENOMIC DNA]</scope>
    <source>
        <strain evidence="1 2">ES-2</strain>
    </source>
</reference>
<dbReference type="KEGG" id="gca:Galf_2134"/>
<gene>
    <name evidence="1" type="ordered locus">Galf_2134</name>
</gene>
<dbReference type="EMBL" id="CP002159">
    <property type="protein sequence ID" value="ADL56139.1"/>
    <property type="molecule type" value="Genomic_DNA"/>
</dbReference>
<dbReference type="HOGENOM" id="CLU_3373945_0_0_4"/>